<keyword evidence="1" id="KW-1133">Transmembrane helix</keyword>
<accession>A0ABT0LZ69</accession>
<gene>
    <name evidence="2" type="ORF">M3N55_04170</name>
</gene>
<comment type="caution">
    <text evidence="2">The sequence shown here is derived from an EMBL/GenBank/DDBJ whole genome shotgun (WGS) entry which is preliminary data.</text>
</comment>
<protein>
    <recommendedName>
        <fullName evidence="4">Acyltransferase</fullName>
    </recommendedName>
</protein>
<proteinExistence type="predicted"/>
<evidence type="ECO:0000313" key="2">
    <source>
        <dbReference type="EMBL" id="MCL1627917.1"/>
    </source>
</evidence>
<organism evidence="2 3">
    <name type="scientific">Roseinatronobacter domitianus</name>
    <dbReference type="NCBI Taxonomy" id="2940293"/>
    <lineage>
        <taxon>Bacteria</taxon>
        <taxon>Pseudomonadati</taxon>
        <taxon>Pseudomonadota</taxon>
        <taxon>Alphaproteobacteria</taxon>
        <taxon>Rhodobacterales</taxon>
        <taxon>Paracoccaceae</taxon>
        <taxon>Roseinatronobacter</taxon>
    </lineage>
</organism>
<feature type="transmembrane region" description="Helical" evidence="1">
    <location>
        <begin position="28"/>
        <end position="50"/>
    </location>
</feature>
<name>A0ABT0LZ69_9RHOB</name>
<keyword evidence="3" id="KW-1185">Reference proteome</keyword>
<keyword evidence="1" id="KW-0472">Membrane</keyword>
<keyword evidence="1" id="KW-0812">Transmembrane</keyword>
<sequence length="54" mass="5596">MIVIAGMILGAILGWRKARKLGGNRMDIAQYAGVGAIAGALLGLFITIGLEKVL</sequence>
<evidence type="ECO:0000256" key="1">
    <source>
        <dbReference type="SAM" id="Phobius"/>
    </source>
</evidence>
<dbReference type="RefSeq" id="WP_249056689.1">
    <property type="nucleotide sequence ID" value="NZ_JALZWP010000003.1"/>
</dbReference>
<evidence type="ECO:0008006" key="4">
    <source>
        <dbReference type="Google" id="ProtNLM"/>
    </source>
</evidence>
<reference evidence="2 3" key="1">
    <citation type="submission" date="2022-05" db="EMBL/GenBank/DDBJ databases">
        <title>Seasonal and diel survey of microbial diversity of the Tyrrhenian coast.</title>
        <authorList>
            <person name="Gattoni G."/>
            <person name="Corral P."/>
        </authorList>
    </citation>
    <scope>NUCLEOTIDE SEQUENCE [LARGE SCALE GENOMIC DNA]</scope>
    <source>
        <strain evidence="2 3">V10</strain>
    </source>
</reference>
<dbReference type="EMBL" id="JALZWP010000003">
    <property type="protein sequence ID" value="MCL1627917.1"/>
    <property type="molecule type" value="Genomic_DNA"/>
</dbReference>
<dbReference type="Proteomes" id="UP001202550">
    <property type="component" value="Unassembled WGS sequence"/>
</dbReference>
<evidence type="ECO:0000313" key="3">
    <source>
        <dbReference type="Proteomes" id="UP001202550"/>
    </source>
</evidence>